<dbReference type="EMBL" id="LN890533">
    <property type="protein sequence ID" value="CUS24763.1"/>
    <property type="molecule type" value="Genomic_DNA"/>
</dbReference>
<dbReference type="Proteomes" id="UP000236544">
    <property type="component" value="Unassembled WGS sequence"/>
</dbReference>
<keyword evidence="1" id="KW-0560">Oxidoreductase</keyword>
<dbReference type="CDD" id="cd19075">
    <property type="entry name" value="AKR_AKR7A1-5"/>
    <property type="match status" value="1"/>
</dbReference>
<gene>
    <name evidence="3" type="ORF">LAQU0_S19e01068g</name>
</gene>
<organism evidence="3 4">
    <name type="scientific">Lachancea quebecensis</name>
    <dbReference type="NCBI Taxonomy" id="1654605"/>
    <lineage>
        <taxon>Eukaryota</taxon>
        <taxon>Fungi</taxon>
        <taxon>Dikarya</taxon>
        <taxon>Ascomycota</taxon>
        <taxon>Saccharomycotina</taxon>
        <taxon>Saccharomycetes</taxon>
        <taxon>Saccharomycetales</taxon>
        <taxon>Saccharomycetaceae</taxon>
        <taxon>Lachancea</taxon>
    </lineage>
</organism>
<protein>
    <submittedName>
        <fullName evidence="3">LAQU0S19e01068g1_1</fullName>
    </submittedName>
</protein>
<accession>A0A0P1KWU1</accession>
<dbReference type="InterPro" id="IPR023210">
    <property type="entry name" value="NADP_OxRdtase_dom"/>
</dbReference>
<evidence type="ECO:0000313" key="3">
    <source>
        <dbReference type="EMBL" id="CUS24763.1"/>
    </source>
</evidence>
<dbReference type="OrthoDB" id="4030786at2759"/>
<keyword evidence="4" id="KW-1185">Reference proteome</keyword>
<dbReference type="AlphaFoldDB" id="A0A0P1KWU1"/>
<proteinExistence type="predicted"/>
<reference evidence="4" key="1">
    <citation type="submission" date="2015-10" db="EMBL/GenBank/DDBJ databases">
        <authorList>
            <person name="Devillers H."/>
        </authorList>
    </citation>
    <scope>NUCLEOTIDE SEQUENCE [LARGE SCALE GENOMIC DNA]</scope>
</reference>
<sequence>MSQPPKIIFGAFTFVSLTEEEASEFVDVLKKYQVEELDTARIYPGSEEAIGKFGLPKSFIIDTKARAFAEGSLTKENINSSIEESCGLLGVDSVETFYLHCPDPATPLEETLDTIGALYKEGKFKKFGLSNFPPEDVRKIHTYNKEKGYVLPTVYQGNYNAVSRKIEASLFPVLRELGLSFYAYSPIAGGFLAKTPEEVLGGKGRFDTSQFIGQLYSKLYNKPLLIKGLEQWGKIADRIGITRASLAYRWIFNNSTLDGKFGDAVIIGARTPETLADNIESLKAGPLDPEVVKEIDEIWTLVEKEAVLDNYSH</sequence>
<dbReference type="PANTHER" id="PTHR43364">
    <property type="entry name" value="NADH-SPECIFIC METHYLGLYOXAL REDUCTASE-RELATED"/>
    <property type="match status" value="1"/>
</dbReference>
<feature type="domain" description="NADP-dependent oxidoreductase" evidence="2">
    <location>
        <begin position="6"/>
        <end position="299"/>
    </location>
</feature>
<evidence type="ECO:0000313" key="4">
    <source>
        <dbReference type="Proteomes" id="UP000236544"/>
    </source>
</evidence>
<dbReference type="InterPro" id="IPR036812">
    <property type="entry name" value="NAD(P)_OxRdtase_dom_sf"/>
</dbReference>
<dbReference type="Gene3D" id="3.20.20.100">
    <property type="entry name" value="NADP-dependent oxidoreductase domain"/>
    <property type="match status" value="1"/>
</dbReference>
<dbReference type="GO" id="GO:0016491">
    <property type="term" value="F:oxidoreductase activity"/>
    <property type="evidence" value="ECO:0007669"/>
    <property type="project" value="UniProtKB-KW"/>
</dbReference>
<name>A0A0P1KWU1_9SACH</name>
<dbReference type="SUPFAM" id="SSF51430">
    <property type="entry name" value="NAD(P)-linked oxidoreductase"/>
    <property type="match status" value="1"/>
</dbReference>
<evidence type="ECO:0000259" key="2">
    <source>
        <dbReference type="Pfam" id="PF00248"/>
    </source>
</evidence>
<dbReference type="Pfam" id="PF00248">
    <property type="entry name" value="Aldo_ket_red"/>
    <property type="match status" value="1"/>
</dbReference>
<dbReference type="PANTHER" id="PTHR43364:SF4">
    <property type="entry name" value="NAD(P)-LINKED OXIDOREDUCTASE SUPERFAMILY PROTEIN"/>
    <property type="match status" value="1"/>
</dbReference>
<evidence type="ECO:0000256" key="1">
    <source>
        <dbReference type="ARBA" id="ARBA00023002"/>
    </source>
</evidence>
<dbReference type="InterPro" id="IPR050523">
    <property type="entry name" value="AKR_Detox_Biosynth"/>
</dbReference>